<dbReference type="AlphaFoldDB" id="U2QDV8"/>
<protein>
    <submittedName>
        <fullName evidence="2">Uncharacterized protein</fullName>
    </submittedName>
</protein>
<proteinExistence type="predicted"/>
<dbReference type="Proteomes" id="UP000017052">
    <property type="component" value="Unassembled WGS sequence"/>
</dbReference>
<evidence type="ECO:0000313" key="3">
    <source>
        <dbReference type="Proteomes" id="UP000017052"/>
    </source>
</evidence>
<reference evidence="2" key="1">
    <citation type="submission" date="2013-08" db="EMBL/GenBank/DDBJ databases">
        <authorList>
            <person name="Durkin A.S."/>
            <person name="Haft D.R."/>
            <person name="McCorrison J."/>
            <person name="Torralba M."/>
            <person name="Gillis M."/>
            <person name="Haft D.H."/>
            <person name="Methe B."/>
            <person name="Sutton G."/>
            <person name="Nelson K.E."/>
        </authorList>
    </citation>
    <scope>NUCLEOTIDE SEQUENCE [LARGE SCALE GENOMIC DNA]</scope>
    <source>
        <strain evidence="2">F0233</strain>
    </source>
</reference>
<comment type="caution">
    <text evidence="2">The sequence shown here is derived from an EMBL/GenBank/DDBJ whole genome shotgun (WGS) entry which is preliminary data.</text>
</comment>
<evidence type="ECO:0000313" key="2">
    <source>
        <dbReference type="EMBL" id="ERK61045.1"/>
    </source>
</evidence>
<sequence length="39" mass="4032">MSAPRRRGERLEVAPGAFGLGARGPRTPGATLSARTGRP</sequence>
<keyword evidence="3" id="KW-1185">Reference proteome</keyword>
<feature type="region of interest" description="Disordered" evidence="1">
    <location>
        <begin position="1"/>
        <end position="39"/>
    </location>
</feature>
<dbReference type="EMBL" id="ACVN02000064">
    <property type="protein sequence ID" value="ERK61045.1"/>
    <property type="molecule type" value="Genomic_DNA"/>
</dbReference>
<evidence type="ECO:0000256" key="1">
    <source>
        <dbReference type="SAM" id="MobiDB-lite"/>
    </source>
</evidence>
<gene>
    <name evidence="2" type="ORF">HMPREF0682_1375</name>
</gene>
<accession>U2QDV8</accession>
<organism evidence="2 3">
    <name type="scientific">Propionibacterium acidifaciens F0233</name>
    <dbReference type="NCBI Taxonomy" id="553198"/>
    <lineage>
        <taxon>Bacteria</taxon>
        <taxon>Bacillati</taxon>
        <taxon>Actinomycetota</taxon>
        <taxon>Actinomycetes</taxon>
        <taxon>Propionibacteriales</taxon>
        <taxon>Propionibacteriaceae</taxon>
        <taxon>Propionibacterium</taxon>
    </lineage>
</organism>
<name>U2QDV8_9ACTN</name>